<evidence type="ECO:0000313" key="3">
    <source>
        <dbReference type="EMBL" id="GGK64162.1"/>
    </source>
</evidence>
<evidence type="ECO:0000313" key="4">
    <source>
        <dbReference type="Proteomes" id="UP000662111"/>
    </source>
</evidence>
<feature type="transmembrane region" description="Helical" evidence="1">
    <location>
        <begin position="36"/>
        <end position="59"/>
    </location>
</feature>
<evidence type="ECO:0000259" key="2">
    <source>
        <dbReference type="Pfam" id="PF10633"/>
    </source>
</evidence>
<evidence type="ECO:0000256" key="1">
    <source>
        <dbReference type="SAM" id="Phobius"/>
    </source>
</evidence>
<keyword evidence="1" id="KW-1133">Transmembrane helix</keyword>
<sequence>MGTLGRGITAIGRCVEPDVRESNIGASRRLGPAQGLMGAVTAFLLLWFSVFAGVSAVAAPAGNDEPAALSLLVVSTGAAGGDVFVLLSNDGGTAGTNIDLRAQGPPGTEVQVHPRRVSSLQPGETRLARVEVAGTPAARPARLVVQATATSAGVSVGAMEAMELAAPTESTTLTIAGSTSITDASKAHLVAVLVNPHSEDMTAVLTARSSGGIDLRVSPPSSAPDWNAGQQTLEVEMPAKSVASAIVHARVTDAISRGSVAVVVSADVMDKAGVRRETLMAAQNLQASLSADALPTFFGVSGALLFPGTAMVYAYLAVLRWDQKRLRVTPTSIGARLWQDKELLALAALLSVGLAWVFSHVGLGSFFDTYTVPDLAIATALAAVLGALLALLRVAIHRRGTRLLTSVSSKLEVVQASETADPSNLRPVYKTSNDKRGVLIHVDRGIPVLAPRMGYMEIDVDQAAPKLPNNQPQRLSDITRHLAEDPIAKDDVRLVYLQSQDWVSHPGAAIDARPTGESDVLLRYSDS</sequence>
<accession>A0ABQ2F6Z3</accession>
<keyword evidence="4" id="KW-1185">Reference proteome</keyword>
<dbReference type="Pfam" id="PF10633">
    <property type="entry name" value="NPCBM_assoc"/>
    <property type="match status" value="1"/>
</dbReference>
<organism evidence="3 4">
    <name type="scientific">Ornithinimicrobium pekingense</name>
    <dbReference type="NCBI Taxonomy" id="384677"/>
    <lineage>
        <taxon>Bacteria</taxon>
        <taxon>Bacillati</taxon>
        <taxon>Actinomycetota</taxon>
        <taxon>Actinomycetes</taxon>
        <taxon>Micrococcales</taxon>
        <taxon>Ornithinimicrobiaceae</taxon>
        <taxon>Ornithinimicrobium</taxon>
    </lineage>
</organism>
<gene>
    <name evidence="3" type="ORF">GCM10011509_10750</name>
</gene>
<dbReference type="EMBL" id="BMLB01000002">
    <property type="protein sequence ID" value="GGK64162.1"/>
    <property type="molecule type" value="Genomic_DNA"/>
</dbReference>
<feature type="transmembrane region" description="Helical" evidence="1">
    <location>
        <begin position="297"/>
        <end position="318"/>
    </location>
</feature>
<protein>
    <recommendedName>
        <fullName evidence="2">Alpha-galactosidase NEW3 domain-containing protein</fullName>
    </recommendedName>
</protein>
<feature type="domain" description="Alpha-galactosidase NEW3" evidence="2">
    <location>
        <begin position="86"/>
        <end position="150"/>
    </location>
</feature>
<dbReference type="Proteomes" id="UP000662111">
    <property type="component" value="Unassembled WGS sequence"/>
</dbReference>
<comment type="caution">
    <text evidence="3">The sequence shown here is derived from an EMBL/GenBank/DDBJ whole genome shotgun (WGS) entry which is preliminary data.</text>
</comment>
<feature type="transmembrane region" description="Helical" evidence="1">
    <location>
        <begin position="343"/>
        <end position="363"/>
    </location>
</feature>
<proteinExistence type="predicted"/>
<dbReference type="InterPro" id="IPR018905">
    <property type="entry name" value="A-galactase_NEW3"/>
</dbReference>
<keyword evidence="1" id="KW-0472">Membrane</keyword>
<reference evidence="4" key="1">
    <citation type="journal article" date="2019" name="Int. J. Syst. Evol. Microbiol.">
        <title>The Global Catalogue of Microorganisms (GCM) 10K type strain sequencing project: providing services to taxonomists for standard genome sequencing and annotation.</title>
        <authorList>
            <consortium name="The Broad Institute Genomics Platform"/>
            <consortium name="The Broad Institute Genome Sequencing Center for Infectious Disease"/>
            <person name="Wu L."/>
            <person name="Ma J."/>
        </authorList>
    </citation>
    <scope>NUCLEOTIDE SEQUENCE [LARGE SCALE GENOMIC DNA]</scope>
    <source>
        <strain evidence="4">CGMCC 1.5362</strain>
    </source>
</reference>
<feature type="transmembrane region" description="Helical" evidence="1">
    <location>
        <begin position="375"/>
        <end position="396"/>
    </location>
</feature>
<name>A0ABQ2F6Z3_9MICO</name>
<keyword evidence="1" id="KW-0812">Transmembrane</keyword>